<reference evidence="3" key="1">
    <citation type="journal article" date="2015" name="Proc. Natl. Acad. Sci. U.S.A.">
        <title>Genome sequencing of adzuki bean (Vigna angularis) provides insight into high starch and low fat accumulation and domestication.</title>
        <authorList>
            <person name="Yang K."/>
            <person name="Tian Z."/>
            <person name="Chen C."/>
            <person name="Luo L."/>
            <person name="Zhao B."/>
            <person name="Wang Z."/>
            <person name="Yu L."/>
            <person name="Li Y."/>
            <person name="Sun Y."/>
            <person name="Li W."/>
            <person name="Chen Y."/>
            <person name="Li Y."/>
            <person name="Zhang Y."/>
            <person name="Ai D."/>
            <person name="Zhao J."/>
            <person name="Shang C."/>
            <person name="Ma Y."/>
            <person name="Wu B."/>
            <person name="Wang M."/>
            <person name="Gao L."/>
            <person name="Sun D."/>
            <person name="Zhang P."/>
            <person name="Guo F."/>
            <person name="Wang W."/>
            <person name="Li Y."/>
            <person name="Wang J."/>
            <person name="Varshney R.K."/>
            <person name="Wang J."/>
            <person name="Ling H.Q."/>
            <person name="Wan P."/>
        </authorList>
    </citation>
    <scope>NUCLEOTIDE SEQUENCE</scope>
    <source>
        <strain evidence="3">cv. Jingnong 6</strain>
    </source>
</reference>
<evidence type="ECO:0000313" key="2">
    <source>
        <dbReference type="EMBL" id="KOM50066.1"/>
    </source>
</evidence>
<dbReference type="Gramene" id="KOM50066">
    <property type="protein sequence ID" value="KOM50066"/>
    <property type="gene ID" value="LR48_Vigan08g089300"/>
</dbReference>
<proteinExistence type="predicted"/>
<evidence type="ECO:0000256" key="1">
    <source>
        <dbReference type="SAM" id="MobiDB-lite"/>
    </source>
</evidence>
<feature type="region of interest" description="Disordered" evidence="1">
    <location>
        <begin position="1"/>
        <end position="25"/>
    </location>
</feature>
<accession>A0A0L9V4Y2</accession>
<gene>
    <name evidence="2" type="ORF">LR48_Vigan08g089300</name>
</gene>
<dbReference type="Proteomes" id="UP000053144">
    <property type="component" value="Chromosome 8"/>
</dbReference>
<dbReference type="AlphaFoldDB" id="A0A0L9V4Y2"/>
<name>A0A0L9V4Y2_PHAAN</name>
<protein>
    <submittedName>
        <fullName evidence="2">Uncharacterized protein</fullName>
    </submittedName>
</protein>
<feature type="compositionally biased region" description="Low complexity" evidence="1">
    <location>
        <begin position="49"/>
        <end position="60"/>
    </location>
</feature>
<evidence type="ECO:0000313" key="3">
    <source>
        <dbReference type="Proteomes" id="UP000053144"/>
    </source>
</evidence>
<dbReference type="EMBL" id="CM003378">
    <property type="protein sequence ID" value="KOM50066.1"/>
    <property type="molecule type" value="Genomic_DNA"/>
</dbReference>
<sequence length="103" mass="10799">MGEAAREAHAPERDRTESARDDASRRICGSDHRGWVALFEAHRTPNFAGEKAATAEATAADGGGGDGRSGDGSNDSGWLQTLTCSGYHMHSAFSLTGDDTLFG</sequence>
<feature type="region of interest" description="Disordered" evidence="1">
    <location>
        <begin position="49"/>
        <end position="76"/>
    </location>
</feature>
<organism evidence="2 3">
    <name type="scientific">Phaseolus angularis</name>
    <name type="common">Azuki bean</name>
    <name type="synonym">Vigna angularis</name>
    <dbReference type="NCBI Taxonomy" id="3914"/>
    <lineage>
        <taxon>Eukaryota</taxon>
        <taxon>Viridiplantae</taxon>
        <taxon>Streptophyta</taxon>
        <taxon>Embryophyta</taxon>
        <taxon>Tracheophyta</taxon>
        <taxon>Spermatophyta</taxon>
        <taxon>Magnoliopsida</taxon>
        <taxon>eudicotyledons</taxon>
        <taxon>Gunneridae</taxon>
        <taxon>Pentapetalae</taxon>
        <taxon>rosids</taxon>
        <taxon>fabids</taxon>
        <taxon>Fabales</taxon>
        <taxon>Fabaceae</taxon>
        <taxon>Papilionoideae</taxon>
        <taxon>50 kb inversion clade</taxon>
        <taxon>NPAAA clade</taxon>
        <taxon>indigoferoid/millettioid clade</taxon>
        <taxon>Phaseoleae</taxon>
        <taxon>Vigna</taxon>
    </lineage>
</organism>